<dbReference type="Proteomes" id="UP000260025">
    <property type="component" value="Unassembled WGS sequence"/>
</dbReference>
<feature type="transmembrane region" description="Helical" evidence="1">
    <location>
        <begin position="147"/>
        <end position="168"/>
    </location>
</feature>
<feature type="transmembrane region" description="Helical" evidence="1">
    <location>
        <begin position="118"/>
        <end position="140"/>
    </location>
</feature>
<organism evidence="2 3">
    <name type="scientific">Clostridium innocuum</name>
    <dbReference type="NCBI Taxonomy" id="1522"/>
    <lineage>
        <taxon>Bacteria</taxon>
        <taxon>Bacillati</taxon>
        <taxon>Bacillota</taxon>
        <taxon>Clostridia</taxon>
        <taxon>Eubacteriales</taxon>
        <taxon>Clostridiaceae</taxon>
        <taxon>Clostridium</taxon>
    </lineage>
</organism>
<accession>A0A3E2VLH9</accession>
<feature type="transmembrane region" description="Helical" evidence="1">
    <location>
        <begin position="12"/>
        <end position="28"/>
    </location>
</feature>
<gene>
    <name evidence="2" type="ORF">DXA38_18055</name>
</gene>
<keyword evidence="1" id="KW-1133">Transmembrane helix</keyword>
<dbReference type="EMBL" id="QVEV01000036">
    <property type="protein sequence ID" value="RGC11409.1"/>
    <property type="molecule type" value="Genomic_DNA"/>
</dbReference>
<feature type="transmembrane region" description="Helical" evidence="1">
    <location>
        <begin position="89"/>
        <end position="112"/>
    </location>
</feature>
<sequence length="169" mass="20181">MWKLNKYSYKSGYTILMIFGGCLSLYFYNGSDHTPLNLYYLTNHYAGLYGESFYFILLVYRIYIFKQLRSLTLIRLKKQQFCIQLFSQFMMNLCVHFLILYGPTLVTGWSYITSYSMLYSFFVLLFLQYFMIELIALFIIYANSSTVYIATIIILNLITHYIIVPFIFF</sequence>
<dbReference type="AlphaFoldDB" id="A0A3E2VLH9"/>
<keyword evidence="1" id="KW-0472">Membrane</keyword>
<name>A0A3E2VLH9_CLOIN</name>
<evidence type="ECO:0000313" key="2">
    <source>
        <dbReference type="EMBL" id="RGC11409.1"/>
    </source>
</evidence>
<keyword evidence="1" id="KW-0812">Transmembrane</keyword>
<comment type="caution">
    <text evidence="2">The sequence shown here is derived from an EMBL/GenBank/DDBJ whole genome shotgun (WGS) entry which is preliminary data.</text>
</comment>
<reference evidence="2 3" key="1">
    <citation type="submission" date="2018-08" db="EMBL/GenBank/DDBJ databases">
        <title>A genome reference for cultivated species of the human gut microbiota.</title>
        <authorList>
            <person name="Zou Y."/>
            <person name="Xue W."/>
            <person name="Luo G."/>
        </authorList>
    </citation>
    <scope>NUCLEOTIDE SEQUENCE [LARGE SCALE GENOMIC DNA]</scope>
    <source>
        <strain evidence="2 3">OF01-2LB</strain>
    </source>
</reference>
<proteinExistence type="predicted"/>
<feature type="transmembrane region" description="Helical" evidence="1">
    <location>
        <begin position="48"/>
        <end position="68"/>
    </location>
</feature>
<evidence type="ECO:0000256" key="1">
    <source>
        <dbReference type="SAM" id="Phobius"/>
    </source>
</evidence>
<evidence type="ECO:0000313" key="3">
    <source>
        <dbReference type="Proteomes" id="UP000260025"/>
    </source>
</evidence>
<protein>
    <submittedName>
        <fullName evidence="2">Uncharacterized protein</fullName>
    </submittedName>
</protein>
<dbReference type="PROSITE" id="PS51257">
    <property type="entry name" value="PROKAR_LIPOPROTEIN"/>
    <property type="match status" value="1"/>
</dbReference>